<dbReference type="SMART" id="SM00267">
    <property type="entry name" value="GGDEF"/>
    <property type="match status" value="1"/>
</dbReference>
<proteinExistence type="predicted"/>
<feature type="domain" description="EAL" evidence="3">
    <location>
        <begin position="653"/>
        <end position="908"/>
    </location>
</feature>
<feature type="domain" description="PAS" evidence="1">
    <location>
        <begin position="235"/>
        <end position="297"/>
    </location>
</feature>
<dbReference type="Gene3D" id="3.30.70.270">
    <property type="match status" value="1"/>
</dbReference>
<evidence type="ECO:0000313" key="5">
    <source>
        <dbReference type="EMBL" id="MBB6168874.1"/>
    </source>
</evidence>
<dbReference type="NCBIfam" id="TIGR00229">
    <property type="entry name" value="sensory_box"/>
    <property type="match status" value="3"/>
</dbReference>
<dbReference type="Gene3D" id="3.20.20.450">
    <property type="entry name" value="EAL domain"/>
    <property type="match status" value="1"/>
</dbReference>
<dbReference type="Gene3D" id="2.10.70.100">
    <property type="match status" value="1"/>
</dbReference>
<dbReference type="Proteomes" id="UP000588017">
    <property type="component" value="Unassembled WGS sequence"/>
</dbReference>
<dbReference type="FunFam" id="3.30.70.270:FF:000001">
    <property type="entry name" value="Diguanylate cyclase domain protein"/>
    <property type="match status" value="1"/>
</dbReference>
<feature type="domain" description="PAC" evidence="2">
    <location>
        <begin position="57"/>
        <end position="109"/>
    </location>
</feature>
<dbReference type="SMART" id="SM00052">
    <property type="entry name" value="EAL"/>
    <property type="match status" value="1"/>
</dbReference>
<dbReference type="InterPro" id="IPR052155">
    <property type="entry name" value="Biofilm_reg_signaling"/>
</dbReference>
<dbReference type="InterPro" id="IPR013655">
    <property type="entry name" value="PAS_fold_3"/>
</dbReference>
<dbReference type="InterPro" id="IPR001610">
    <property type="entry name" value="PAC"/>
</dbReference>
<dbReference type="AlphaFoldDB" id="A0A841KD65"/>
<dbReference type="InterPro" id="IPR043128">
    <property type="entry name" value="Rev_trsase/Diguanyl_cyclase"/>
</dbReference>
<dbReference type="InterPro" id="IPR000700">
    <property type="entry name" value="PAS-assoc_C"/>
</dbReference>
<evidence type="ECO:0000313" key="6">
    <source>
        <dbReference type="Proteomes" id="UP000588017"/>
    </source>
</evidence>
<dbReference type="CDD" id="cd01948">
    <property type="entry name" value="EAL"/>
    <property type="match status" value="1"/>
</dbReference>
<dbReference type="SUPFAM" id="SSF141868">
    <property type="entry name" value="EAL domain-like"/>
    <property type="match status" value="1"/>
</dbReference>
<keyword evidence="6" id="KW-1185">Reference proteome</keyword>
<dbReference type="NCBIfam" id="TIGR00254">
    <property type="entry name" value="GGDEF"/>
    <property type="match status" value="1"/>
</dbReference>
<dbReference type="InterPro" id="IPR001633">
    <property type="entry name" value="EAL_dom"/>
</dbReference>
<dbReference type="PANTHER" id="PTHR44757:SF2">
    <property type="entry name" value="BIOFILM ARCHITECTURE MAINTENANCE PROTEIN MBAA"/>
    <property type="match status" value="1"/>
</dbReference>
<dbReference type="InterPro" id="IPR000160">
    <property type="entry name" value="GGDEF_dom"/>
</dbReference>
<comment type="caution">
    <text evidence="5">The sequence shown here is derived from an EMBL/GenBank/DDBJ whole genome shotgun (WGS) entry which is preliminary data.</text>
</comment>
<dbReference type="PROSITE" id="PS50883">
    <property type="entry name" value="EAL"/>
    <property type="match status" value="1"/>
</dbReference>
<dbReference type="InterPro" id="IPR035965">
    <property type="entry name" value="PAS-like_dom_sf"/>
</dbReference>
<dbReference type="Pfam" id="PF00990">
    <property type="entry name" value="GGDEF"/>
    <property type="match status" value="1"/>
</dbReference>
<dbReference type="SMART" id="SM00091">
    <property type="entry name" value="PAS"/>
    <property type="match status" value="3"/>
</dbReference>
<dbReference type="SUPFAM" id="SSF55073">
    <property type="entry name" value="Nucleotide cyclase"/>
    <property type="match status" value="1"/>
</dbReference>
<feature type="domain" description="PAC" evidence="2">
    <location>
        <begin position="432"/>
        <end position="479"/>
    </location>
</feature>
<feature type="domain" description="GGDEF" evidence="4">
    <location>
        <begin position="511"/>
        <end position="644"/>
    </location>
</feature>
<evidence type="ECO:0000259" key="1">
    <source>
        <dbReference type="PROSITE" id="PS50112"/>
    </source>
</evidence>
<dbReference type="SUPFAM" id="SSF55785">
    <property type="entry name" value="PYP-like sensor domain (PAS domain)"/>
    <property type="match status" value="4"/>
</dbReference>
<evidence type="ECO:0000259" key="4">
    <source>
        <dbReference type="PROSITE" id="PS50887"/>
    </source>
</evidence>
<dbReference type="InterPro" id="IPR000014">
    <property type="entry name" value="PAS"/>
</dbReference>
<sequence length="927" mass="102892">MSRADGSGGVYNRAWHDFVGAPPGTITFDTWAQWVHPDDRDRAQLAWRRALSAQDGYEIDYRLRHHSGDYRWVTSRGSPTYDARGCVEGWLGTTIDIDDRKKAELLLALSEQRYRALHEAGDMVLWIAQPDGRVTDQWGWASIAAQEGDEFRDWGWLSALHPEDRARIVARWQASLLDGSTYEGQFRILTRSGEYRWVEARAVPLRSDDGSIREWVGKLTDIHARVVAQESLRASEERLRLAVESTALGIWDVDFITGRREWNAQARAILGLDGDASIGRDSFRTLVHPDDREEIERCFFADGPNDGSVYRGECRILRADTGEERWVAATGRTFFDTCGRPVRKIGTVRDITEQKKSLHALGDSERRLRLALQAARMIAWEQDLATDFVTRSDNAMSILGIGSGPVEEILPFIHAGDRRIRRDFLRSPDGAEMIELRYLRPDGQQLWLAVRGERVDDDRLVGVTFDITAQKQAEEKAWRMASLDGLTGLLNRASLQETLESICAGMTERASSFSLLLIDLDHFKDVNDTLGHDAGDQLLAEVGARLRRTVRASDVVARFGGDEFAVLVREPPAAGYAETVAERIRTVLLEPFVTRGRTFATRASIGIATFPQDGANAKDLLKSADIALYRAKAEGRNRFVTYSPGLRAAVEDRIALVEDVRRALRAGEIVPFYQPKVSLASGGIVGFEALARWHHPQRGLLTPASFGVAFEDPELSRALGGQILERVVADMRRWLDQGLPPVQVAINVSPAEFSDRRLASAIKEALARCSIPTASIEVEITEAVFLDQMLADVVATLEDLHAAGFSIALDDFGTGYASLSHLKAFPINHIKIDKGFIQEIERGEADEAIVSAVIHLGHRMKMQITAEGVETLSQAIRLQELGCDNAQGYLYATAMSSPDAAAFLARLPRQEGRVIPASAWPAAFTGS</sequence>
<dbReference type="Gene3D" id="3.30.450.20">
    <property type="entry name" value="PAS domain"/>
    <property type="match status" value="4"/>
</dbReference>
<name>A0A841KD65_9HYPH</name>
<dbReference type="PROSITE" id="PS50112">
    <property type="entry name" value="PAS"/>
    <property type="match status" value="1"/>
</dbReference>
<reference evidence="5 6" key="1">
    <citation type="submission" date="2020-08" db="EMBL/GenBank/DDBJ databases">
        <title>Genomic Encyclopedia of Type Strains, Phase IV (KMG-IV): sequencing the most valuable type-strain genomes for metagenomic binning, comparative biology and taxonomic classification.</title>
        <authorList>
            <person name="Goeker M."/>
        </authorList>
    </citation>
    <scope>NUCLEOTIDE SEQUENCE [LARGE SCALE GENOMIC DNA]</scope>
    <source>
        <strain evidence="5 6">DSM 101465</strain>
    </source>
</reference>
<dbReference type="CDD" id="cd01949">
    <property type="entry name" value="GGDEF"/>
    <property type="match status" value="1"/>
</dbReference>
<accession>A0A841KD65</accession>
<evidence type="ECO:0000259" key="3">
    <source>
        <dbReference type="PROSITE" id="PS50883"/>
    </source>
</evidence>
<dbReference type="CDD" id="cd00130">
    <property type="entry name" value="PAS"/>
    <property type="match status" value="3"/>
</dbReference>
<organism evidence="5 6">
    <name type="scientific">Chelatococcus composti</name>
    <dbReference type="NCBI Taxonomy" id="1743235"/>
    <lineage>
        <taxon>Bacteria</taxon>
        <taxon>Pseudomonadati</taxon>
        <taxon>Pseudomonadota</taxon>
        <taxon>Alphaproteobacteria</taxon>
        <taxon>Hyphomicrobiales</taxon>
        <taxon>Chelatococcaceae</taxon>
        <taxon>Chelatococcus</taxon>
    </lineage>
</organism>
<dbReference type="PROSITE" id="PS50887">
    <property type="entry name" value="GGDEF"/>
    <property type="match status" value="1"/>
</dbReference>
<evidence type="ECO:0000259" key="2">
    <source>
        <dbReference type="PROSITE" id="PS50113"/>
    </source>
</evidence>
<dbReference type="InterPro" id="IPR035919">
    <property type="entry name" value="EAL_sf"/>
</dbReference>
<dbReference type="PANTHER" id="PTHR44757">
    <property type="entry name" value="DIGUANYLATE CYCLASE DGCP"/>
    <property type="match status" value="1"/>
</dbReference>
<dbReference type="SMART" id="SM00086">
    <property type="entry name" value="PAC"/>
    <property type="match status" value="4"/>
</dbReference>
<gene>
    <name evidence="5" type="ORF">HNQ73_002511</name>
</gene>
<protein>
    <submittedName>
        <fullName evidence="5">Diguanylate cyclase (GGDEF)-like protein/PAS domain S-box-containing protein</fullName>
    </submittedName>
</protein>
<dbReference type="EMBL" id="JACHEH010000005">
    <property type="protein sequence ID" value="MBB6168874.1"/>
    <property type="molecule type" value="Genomic_DNA"/>
</dbReference>
<dbReference type="Pfam" id="PF00563">
    <property type="entry name" value="EAL"/>
    <property type="match status" value="1"/>
</dbReference>
<dbReference type="InterPro" id="IPR029787">
    <property type="entry name" value="Nucleotide_cyclase"/>
</dbReference>
<dbReference type="PROSITE" id="PS50113">
    <property type="entry name" value="PAC"/>
    <property type="match status" value="4"/>
</dbReference>
<dbReference type="Pfam" id="PF08447">
    <property type="entry name" value="PAS_3"/>
    <property type="match status" value="3"/>
</dbReference>
<feature type="domain" description="PAC" evidence="2">
    <location>
        <begin position="182"/>
        <end position="234"/>
    </location>
</feature>
<feature type="domain" description="PAC" evidence="2">
    <location>
        <begin position="310"/>
        <end position="363"/>
    </location>
</feature>
<dbReference type="Pfam" id="PF13426">
    <property type="entry name" value="PAS_9"/>
    <property type="match status" value="1"/>
</dbReference>
<dbReference type="GO" id="GO:0003824">
    <property type="term" value="F:catalytic activity"/>
    <property type="evidence" value="ECO:0007669"/>
    <property type="project" value="UniProtKB-ARBA"/>
</dbReference>